<dbReference type="AlphaFoldDB" id="A0A160KRT3"/>
<dbReference type="KEGG" id="rtn:A6122_0672"/>
<organism evidence="1 2">
    <name type="scientific">Rathayibacter tritici</name>
    <dbReference type="NCBI Taxonomy" id="33888"/>
    <lineage>
        <taxon>Bacteria</taxon>
        <taxon>Bacillati</taxon>
        <taxon>Actinomycetota</taxon>
        <taxon>Actinomycetes</taxon>
        <taxon>Micrococcales</taxon>
        <taxon>Microbacteriaceae</taxon>
        <taxon>Rathayibacter</taxon>
    </lineage>
</organism>
<dbReference type="OrthoDB" id="4162550at2"/>
<name>A0A160KRT3_9MICO</name>
<gene>
    <name evidence="1" type="ORF">A6122_0672</name>
</gene>
<dbReference type="InterPro" id="IPR029787">
    <property type="entry name" value="Nucleotide_cyclase"/>
</dbReference>
<reference evidence="1 2" key="1">
    <citation type="submission" date="2016-05" db="EMBL/GenBank/DDBJ databases">
        <title>Complete genome sequence of Rathayibacter tritici NCPPB 1953.</title>
        <authorList>
            <person name="Park J."/>
            <person name="Lee H.-H."/>
            <person name="Lee S.-W."/>
            <person name="Seo Y.-S."/>
        </authorList>
    </citation>
    <scope>NUCLEOTIDE SEQUENCE [LARGE SCALE GENOMIC DNA]</scope>
    <source>
        <strain evidence="1 2">NCPPB 1953</strain>
    </source>
</reference>
<dbReference type="EMBL" id="CP015515">
    <property type="protein sequence ID" value="AND15828.1"/>
    <property type="molecule type" value="Genomic_DNA"/>
</dbReference>
<proteinExistence type="predicted"/>
<protein>
    <submittedName>
        <fullName evidence="1">Putative adenylate/guanylate cyclase</fullName>
    </submittedName>
</protein>
<evidence type="ECO:0000313" key="1">
    <source>
        <dbReference type="EMBL" id="AND15828.1"/>
    </source>
</evidence>
<dbReference type="STRING" id="33888.A6122_0672"/>
<accession>A0A160KRT3</accession>
<dbReference type="Proteomes" id="UP000077071">
    <property type="component" value="Chromosome"/>
</dbReference>
<dbReference type="RefSeq" id="WP_146085065.1">
    <property type="nucleotide sequence ID" value="NZ_CP015515.1"/>
</dbReference>
<dbReference type="SUPFAM" id="SSF55073">
    <property type="entry name" value="Nucleotide cyclase"/>
    <property type="match status" value="1"/>
</dbReference>
<keyword evidence="2" id="KW-1185">Reference proteome</keyword>
<dbReference type="Gene3D" id="3.30.70.1230">
    <property type="entry name" value="Nucleotide cyclase"/>
    <property type="match status" value="1"/>
</dbReference>
<evidence type="ECO:0000313" key="2">
    <source>
        <dbReference type="Proteomes" id="UP000077071"/>
    </source>
</evidence>
<dbReference type="PATRIC" id="fig|33888.3.peg.748"/>
<sequence>MADDFQLDALMDELDDVTREEFASKPAVKEWSDGFDVSELPVKARKWIQIPDVVAVVSDLKNSTHLGTGKHAASTASTYQAATGGTVSIYNRFKADFIAIQGDGAFALFWGPQPLERAMCAAITVKTFSERHLVTRLEKKWPAHADEHPTGFKVGVASGRVLVKRVGTPRNESEQEPVWAGTPVNFATKAAQQADRHELIVAGSVWDRVENNDYLALSCPCGDGPRASLWSDTTIEKIPETNNERYGRRLGSTWCTVHGEEYVNAIIAGKKSRDDANEAKVTLHNQKFADAVRAKAQTERIDLRNRRFGLRRR</sequence>